<dbReference type="InterPro" id="IPR038765">
    <property type="entry name" value="Papain-like_cys_pep_sf"/>
</dbReference>
<reference evidence="5" key="1">
    <citation type="submission" date="2021-02" db="EMBL/GenBank/DDBJ databases">
        <authorList>
            <person name="Nowell W R."/>
        </authorList>
    </citation>
    <scope>NUCLEOTIDE SEQUENCE</scope>
    <source>
        <strain evidence="5">Ploen Becks lab</strain>
    </source>
</reference>
<accession>A0A814MZL2</accession>
<dbReference type="SUPFAM" id="SSF48371">
    <property type="entry name" value="ARM repeat"/>
    <property type="match status" value="1"/>
</dbReference>
<dbReference type="Proteomes" id="UP000663879">
    <property type="component" value="Unassembled WGS sequence"/>
</dbReference>
<dbReference type="GO" id="GO:0008234">
    <property type="term" value="F:cysteine-type peptidase activity"/>
    <property type="evidence" value="ECO:0007669"/>
    <property type="project" value="InterPro"/>
</dbReference>
<evidence type="ECO:0000259" key="4">
    <source>
        <dbReference type="PROSITE" id="PS50600"/>
    </source>
</evidence>
<dbReference type="Pfam" id="PF02902">
    <property type="entry name" value="Peptidase_C48"/>
    <property type="match status" value="1"/>
</dbReference>
<feature type="domain" description="Ubiquitin-like protease family profile" evidence="4">
    <location>
        <begin position="658"/>
        <end position="815"/>
    </location>
</feature>
<dbReference type="Gene3D" id="3.40.395.10">
    <property type="entry name" value="Adenoviral Proteinase, Chain A"/>
    <property type="match status" value="1"/>
</dbReference>
<proteinExistence type="inferred from homology"/>
<comment type="similarity">
    <text evidence="1">Belongs to the peptidase C48 family.</text>
</comment>
<dbReference type="InterPro" id="IPR016024">
    <property type="entry name" value="ARM-type_fold"/>
</dbReference>
<dbReference type="EMBL" id="CAJNOC010006787">
    <property type="protein sequence ID" value="CAF1085883.1"/>
    <property type="molecule type" value="Genomic_DNA"/>
</dbReference>
<dbReference type="PROSITE" id="PS50600">
    <property type="entry name" value="ULP_PROTEASE"/>
    <property type="match status" value="1"/>
</dbReference>
<comment type="caution">
    <text evidence="5">The sequence shown here is derived from an EMBL/GenBank/DDBJ whole genome shotgun (WGS) entry which is preliminary data.</text>
</comment>
<dbReference type="GO" id="GO:0006508">
    <property type="term" value="P:proteolysis"/>
    <property type="evidence" value="ECO:0007669"/>
    <property type="project" value="UniProtKB-KW"/>
</dbReference>
<dbReference type="OrthoDB" id="7403924at2759"/>
<dbReference type="AlphaFoldDB" id="A0A814MZL2"/>
<keyword evidence="2" id="KW-0645">Protease</keyword>
<gene>
    <name evidence="5" type="ORF">OXX778_LOCUS20424</name>
</gene>
<dbReference type="InterPro" id="IPR003653">
    <property type="entry name" value="Peptidase_C48_C"/>
</dbReference>
<evidence type="ECO:0000256" key="2">
    <source>
        <dbReference type="ARBA" id="ARBA00022670"/>
    </source>
</evidence>
<name>A0A814MZL2_9BILA</name>
<protein>
    <recommendedName>
        <fullName evidence="4">Ubiquitin-like protease family profile domain-containing protein</fullName>
    </recommendedName>
</protein>
<evidence type="ECO:0000313" key="5">
    <source>
        <dbReference type="EMBL" id="CAF1085883.1"/>
    </source>
</evidence>
<evidence type="ECO:0000256" key="1">
    <source>
        <dbReference type="ARBA" id="ARBA00005234"/>
    </source>
</evidence>
<evidence type="ECO:0000256" key="3">
    <source>
        <dbReference type="ARBA" id="ARBA00022801"/>
    </source>
</evidence>
<keyword evidence="6" id="KW-1185">Reference proteome</keyword>
<sequence length="838" mass="97042">MKYIIIIKNDPFDKKSDQKREYTDVTISSDAEEISNKFHGSSKKYYLDKKAKGFEPPSELALRKCNSQYKQEKGVNVTSNFFLQNDENISQYACDTNQVQEAITSSAVEVQEKQKIETHVKYSFDFLTNILSVAEALKVNIRGNKMNGYIQQVSIFPSLQLSLFTEKQLEALNKTPMNNRILHFDATGSLVSVPQQYTKNLIASGYKRILNYFLLLKNYNRAIVTDTFKTKYDSAVVAEYISSQHDVISISTFLSHFKDNYEKCYPNVILKFRLVCIDYSWASIHAVLKSFNNETVIDYAHRIFKLSQDGIIESQKSYLCSCVAHTMKRFCNSIKTIVKTDSLYKYMCYLFSLLVNSLDLNTITNYFKSIAVILLSPDHNDNVKKSLKSLNDALRERSNDEKYNTSKIASKFVLKFENHEETIVDEIVKDVESTFIEPIVTVDDNDCEEAFEENNYEPGIRNDKRSDSIKLMSPFYLHFKSIENELNAKLEKMDLSKIENINPFYNTAMLTHLVEHFMPYCFNRAGFTFKDTERTRLTNGSIENFNRFLKKDAPKNLLPHAHINFNSTVLIGGAVNYIEKVSSSFVSIKRKQIDKNVKDHYEEDIHDAVESYSKKLKVEVPSNQGYQKPINVDNLIDVDNNFTQQQSNSNVKYKIKNMEISQRDLQILERKKSWINDILIETYLSLHVKSKKTFIIASTTSKYLLLDGEFKTQDQTYLINDNISSYDYLAGPILINNNHWNCFFVDIQNGNFVYLDPKVENTEYETTAFENWKQYASLIGIDKEWSILRIENISRQKGLDNYNCGIYVSQNLKNLINSNFNLCFVQKNTLAHLDVIIN</sequence>
<organism evidence="5 6">
    <name type="scientific">Brachionus calyciflorus</name>
    <dbReference type="NCBI Taxonomy" id="104777"/>
    <lineage>
        <taxon>Eukaryota</taxon>
        <taxon>Metazoa</taxon>
        <taxon>Spiralia</taxon>
        <taxon>Gnathifera</taxon>
        <taxon>Rotifera</taxon>
        <taxon>Eurotatoria</taxon>
        <taxon>Monogononta</taxon>
        <taxon>Pseudotrocha</taxon>
        <taxon>Ploima</taxon>
        <taxon>Brachionidae</taxon>
        <taxon>Brachionus</taxon>
    </lineage>
</organism>
<keyword evidence="3" id="KW-0378">Hydrolase</keyword>
<dbReference type="SUPFAM" id="SSF54001">
    <property type="entry name" value="Cysteine proteinases"/>
    <property type="match status" value="1"/>
</dbReference>
<evidence type="ECO:0000313" key="6">
    <source>
        <dbReference type="Proteomes" id="UP000663879"/>
    </source>
</evidence>